<feature type="domain" description="FAD/NAD(P)-binding" evidence="17">
    <location>
        <begin position="309"/>
        <end position="370"/>
    </location>
</feature>
<dbReference type="Pfam" id="PF00724">
    <property type="entry name" value="Oxidored_FMN"/>
    <property type="match status" value="1"/>
</dbReference>
<dbReference type="Pfam" id="PF07992">
    <property type="entry name" value="Pyr_redox_2"/>
    <property type="match status" value="2"/>
</dbReference>
<keyword evidence="13" id="KW-0560">Oxidoreductase</keyword>
<dbReference type="PROSITE" id="PS00721">
    <property type="entry name" value="FTHFS_1"/>
    <property type="match status" value="1"/>
</dbReference>
<evidence type="ECO:0000256" key="8">
    <source>
        <dbReference type="ARBA" id="ARBA00022630"/>
    </source>
</evidence>
<feature type="domain" description="FAD/NAD(P)-binding" evidence="17">
    <location>
        <begin position="404"/>
        <end position="573"/>
    </location>
</feature>
<keyword evidence="9" id="KW-0288">FMN</keyword>
<name>A0A835G353_SPOEX</name>
<evidence type="ECO:0000256" key="15">
    <source>
        <dbReference type="ARBA" id="ARBA00023014"/>
    </source>
</evidence>
<evidence type="ECO:0000259" key="16">
    <source>
        <dbReference type="Pfam" id="PF00724"/>
    </source>
</evidence>
<evidence type="ECO:0000256" key="11">
    <source>
        <dbReference type="ARBA" id="ARBA00022741"/>
    </source>
</evidence>
<dbReference type="GO" id="GO:0046872">
    <property type="term" value="F:metal ion binding"/>
    <property type="evidence" value="ECO:0007669"/>
    <property type="project" value="UniProtKB-KW"/>
</dbReference>
<evidence type="ECO:0000256" key="3">
    <source>
        <dbReference type="ARBA" id="ARBA00004777"/>
    </source>
</evidence>
<dbReference type="GO" id="GO:0035999">
    <property type="term" value="P:tetrahydrofolate interconversion"/>
    <property type="evidence" value="ECO:0007669"/>
    <property type="project" value="UniProtKB-UniPathway"/>
</dbReference>
<comment type="cofactor">
    <cofactor evidence="2">
        <name>[4Fe-4S] cluster</name>
        <dbReference type="ChEBI" id="CHEBI:49883"/>
    </cofactor>
</comment>
<dbReference type="PANTHER" id="PTHR42917">
    <property type="entry name" value="2,4-DIENOYL-COA REDUCTASE"/>
    <property type="match status" value="1"/>
</dbReference>
<evidence type="ECO:0000256" key="4">
    <source>
        <dbReference type="ARBA" id="ARBA00011048"/>
    </source>
</evidence>
<evidence type="ECO:0000256" key="9">
    <source>
        <dbReference type="ARBA" id="ARBA00022643"/>
    </source>
</evidence>
<sequence length="1270" mass="137571">RAKGGTGLITLENVCIDYPMGTNGARQLRMDNDQYISGLWNFNEKMHAYGACTSVQINHAGASAYGLRLEGAQPVSASNIPSKKGNPIPRPVTEDEIYQIVERYADGALRAQRAGFDCVEIHAGHSYLLSQFLSPLYNKRTDKFGGSPENRARFTKLVVEAIRKAVGPFFPISLRFSADELLEGEEVDILNVSAALNDSLQYQIDKMNLADGWRAYMSKAVKERFPDKVTVTSGNIRSPKRAAEILESGDADLLAMGRGLIAEPNWVNKVANGQENLLRKCISCNIGCADHRIAKARPIRCTVNPDLHYEDEYKMKPVLHPTKMVVIGGGTTGLEAAATAAEVGISVELFEQKDYLGGLGHEIARFPDKKRIDDFITYEINRCKELDNLSIHLNQAATLADIKAIGPDIIVNATGAKPLLPPINGLKEQLENPQRKIFSIFDILGDMSKFQEFEGKEVVVIGGGAVGLDVVEYYAERGAKKVSIVEMQGELGKDLDLITKLAMMEIVKNYGVEVHLETKLMEVKENCFLVEKDGEQLEVPFDLGFVCLGMRAEAPMIRELDNYARENGAILLNMGDSKVARRIMEGTREAHELSPAAKLVGAVNTVTNKDGKGHLVGYITDGTGAMRALKEEGVEVKDKIVTMTGAGGAGTAIAIQAALDGVKELHSKAAEKEGIELEAAPVTKFKSKPKMHIEAMWLFPTPTVLIVGSVLVGFFAAGGVMQLGLTVMGEMFPAESIGLTEDDLELFGKYKAKVNFSTMQKLTNNEEGKLILVTSINPTPAGEGKSTVTIGLGDALNRIGKKTVIALREPSLGPVMGIKGGATGGGYAQVLPMEDINLHFTGDMHAITTTNNALSALLDNHIQQGNELGIDARRIIWKRVVDLNDRELRQIVVGLGGPIQGVPREDGFDITVASEIMAILCLASDLEDLKFRLGNIVVAYTFEREPITVSDLGVEGALTLLLKEAIKPNLVQTIYGTAAFVHGGPFANIAHGCNSILATKTALKLGDFVVTEAGFGADLGGEKFLDIKVPNLKKAPDAVVIVATIRALKMHGGIDKAELNIEDISALVKGFANLQKHIENMKSYGLPVVVAINEFVNDTPAEITALRDLCEAIQVPVELTSVWEKGAEGGEALAKRVTQVIEGQSANFRTIYQVGMDLEEKIKTIVTKIYGGKDVVFSKKAKTQLATFEKYGWDRLPVCMAKTQYSLSDDPQQLGRPDDFTVTIRELVPKIGAGFIVALTGDVMTMPGLPKKPAALNMDVDKDGNAIGLF</sequence>
<evidence type="ECO:0000256" key="13">
    <source>
        <dbReference type="ARBA" id="ARBA00023002"/>
    </source>
</evidence>
<evidence type="ECO:0000256" key="2">
    <source>
        <dbReference type="ARBA" id="ARBA00001966"/>
    </source>
</evidence>
<dbReference type="Gene3D" id="3.10.410.10">
    <property type="entry name" value="Formyltetrahydrofolate synthetase, domain 3"/>
    <property type="match status" value="1"/>
</dbReference>
<dbReference type="GO" id="GO:0016491">
    <property type="term" value="F:oxidoreductase activity"/>
    <property type="evidence" value="ECO:0007669"/>
    <property type="project" value="UniProtKB-KW"/>
</dbReference>
<dbReference type="AlphaFoldDB" id="A0A835G353"/>
<feature type="domain" description="NADH:flavin oxidoreductase/NADH oxidase N-terminal" evidence="16">
    <location>
        <begin position="1"/>
        <end position="275"/>
    </location>
</feature>
<dbReference type="InterPro" id="IPR013785">
    <property type="entry name" value="Aldolase_TIM"/>
</dbReference>
<dbReference type="HAMAP" id="MF_01543">
    <property type="entry name" value="FTHFS"/>
    <property type="match status" value="1"/>
</dbReference>
<dbReference type="NCBIfam" id="NF010030">
    <property type="entry name" value="PRK13505.1"/>
    <property type="match status" value="1"/>
</dbReference>
<proteinExistence type="inferred from homology"/>
<dbReference type="Gene3D" id="3.20.20.70">
    <property type="entry name" value="Aldolase class I"/>
    <property type="match status" value="1"/>
</dbReference>
<reference evidence="18" key="1">
    <citation type="submission" date="2020-08" db="EMBL/GenBank/DDBJ databases">
        <title>Spodoptera exigua strain:BAW_Kor-Di-RS1 Genome sequencing and assembly.</title>
        <authorList>
            <person name="Kim J."/>
            <person name="Nam H.Y."/>
            <person name="Kwon M."/>
            <person name="Choi J.H."/>
            <person name="Cho S.R."/>
            <person name="Kim G.-H."/>
        </authorList>
    </citation>
    <scope>NUCLEOTIDE SEQUENCE</scope>
    <source>
        <strain evidence="18">BAW_Kor-Di-RS1</strain>
        <tissue evidence="18">Whole-body</tissue>
    </source>
</reference>
<dbReference type="PRINTS" id="PR00469">
    <property type="entry name" value="PNDRDTASEII"/>
</dbReference>
<dbReference type="CDD" id="cd00477">
    <property type="entry name" value="FTHFS"/>
    <property type="match status" value="1"/>
</dbReference>
<comment type="cofactor">
    <cofactor evidence="1">
        <name>FMN</name>
        <dbReference type="ChEBI" id="CHEBI:58210"/>
    </cofactor>
</comment>
<dbReference type="PROSITE" id="PS00722">
    <property type="entry name" value="FTHFS_2"/>
    <property type="match status" value="1"/>
</dbReference>
<keyword evidence="10" id="KW-0479">Metal-binding</keyword>
<dbReference type="InterPro" id="IPR023753">
    <property type="entry name" value="FAD/NAD-binding_dom"/>
</dbReference>
<dbReference type="GO" id="GO:0004329">
    <property type="term" value="F:formate-tetrahydrofolate ligase activity"/>
    <property type="evidence" value="ECO:0007669"/>
    <property type="project" value="UniProtKB-EC"/>
</dbReference>
<keyword evidence="12" id="KW-0067">ATP-binding</keyword>
<dbReference type="InterPro" id="IPR000559">
    <property type="entry name" value="Formate_THF_ligase"/>
</dbReference>
<dbReference type="InterPro" id="IPR036291">
    <property type="entry name" value="NAD(P)-bd_dom_sf"/>
</dbReference>
<evidence type="ECO:0000256" key="6">
    <source>
        <dbReference type="ARBA" id="ARBA00022563"/>
    </source>
</evidence>
<evidence type="ECO:0000313" key="18">
    <source>
        <dbReference type="EMBL" id="KAF9404718.1"/>
    </source>
</evidence>
<dbReference type="InterPro" id="IPR027417">
    <property type="entry name" value="P-loop_NTPase"/>
</dbReference>
<dbReference type="Gene3D" id="3.30.1510.10">
    <property type="entry name" value="Domain 2, N(10)-formyltetrahydrofolate synthetase"/>
    <property type="match status" value="1"/>
</dbReference>
<dbReference type="InterPro" id="IPR020628">
    <property type="entry name" value="Formate_THF_ligase_CS"/>
</dbReference>
<comment type="pathway">
    <text evidence="3">One-carbon metabolism; tetrahydrofolate interconversion.</text>
</comment>
<dbReference type="SUPFAM" id="SSF51395">
    <property type="entry name" value="FMN-linked oxidoreductases"/>
    <property type="match status" value="1"/>
</dbReference>
<dbReference type="PANTHER" id="PTHR42917:SF2">
    <property type="entry name" value="2,4-DIENOYL-COA REDUCTASE [(2E)-ENOYL-COA-PRODUCING]"/>
    <property type="match status" value="1"/>
</dbReference>
<evidence type="ECO:0000256" key="10">
    <source>
        <dbReference type="ARBA" id="ARBA00022723"/>
    </source>
</evidence>
<comment type="caution">
    <text evidence="18">The sequence shown here is derived from an EMBL/GenBank/DDBJ whole genome shotgun (WGS) entry which is preliminary data.</text>
</comment>
<dbReference type="EMBL" id="JACKWZ010000900">
    <property type="protein sequence ID" value="KAF9404718.1"/>
    <property type="molecule type" value="Genomic_DNA"/>
</dbReference>
<dbReference type="Pfam" id="PF01268">
    <property type="entry name" value="FTHFS"/>
    <property type="match status" value="1"/>
</dbReference>
<dbReference type="PRINTS" id="PR00368">
    <property type="entry name" value="FADPNR"/>
</dbReference>
<evidence type="ECO:0000259" key="17">
    <source>
        <dbReference type="Pfam" id="PF07992"/>
    </source>
</evidence>
<evidence type="ECO:0000256" key="7">
    <source>
        <dbReference type="ARBA" id="ARBA00022598"/>
    </source>
</evidence>
<keyword evidence="19" id="KW-1185">Reference proteome</keyword>
<accession>A0A835G353</accession>
<keyword evidence="15" id="KW-0411">Iron-sulfur</keyword>
<feature type="non-terminal residue" evidence="18">
    <location>
        <position position="1270"/>
    </location>
</feature>
<dbReference type="Proteomes" id="UP000648187">
    <property type="component" value="Unassembled WGS sequence"/>
</dbReference>
<dbReference type="SUPFAM" id="SSF51971">
    <property type="entry name" value="Nucleotide-binding domain"/>
    <property type="match status" value="1"/>
</dbReference>
<dbReference type="FunFam" id="3.10.410.10:FF:000001">
    <property type="entry name" value="Putative formate--tetrahydrofolate ligase"/>
    <property type="match status" value="1"/>
</dbReference>
<keyword evidence="14" id="KW-0408">Iron</keyword>
<dbReference type="Gene3D" id="3.50.50.60">
    <property type="entry name" value="FAD/NAD(P)-binding domain"/>
    <property type="match status" value="1"/>
</dbReference>
<dbReference type="SUPFAM" id="SSF51905">
    <property type="entry name" value="FAD/NAD(P)-binding domain"/>
    <property type="match status" value="1"/>
</dbReference>
<keyword evidence="8" id="KW-0285">Flavoprotein</keyword>
<dbReference type="FunFam" id="3.30.1510.10:FF:000001">
    <property type="entry name" value="Formate--tetrahydrofolate ligase"/>
    <property type="match status" value="1"/>
</dbReference>
<dbReference type="InterPro" id="IPR051793">
    <property type="entry name" value="NADH:flavin_oxidoreductase"/>
</dbReference>
<evidence type="ECO:0000313" key="19">
    <source>
        <dbReference type="Proteomes" id="UP000648187"/>
    </source>
</evidence>
<dbReference type="GO" id="GO:0005524">
    <property type="term" value="F:ATP binding"/>
    <property type="evidence" value="ECO:0007669"/>
    <property type="project" value="UniProtKB-KW"/>
</dbReference>
<dbReference type="CDD" id="cd02803">
    <property type="entry name" value="OYE_like_FMN_family"/>
    <property type="match status" value="1"/>
</dbReference>
<gene>
    <name evidence="18" type="ORF">HW555_014200</name>
</gene>
<dbReference type="SUPFAM" id="SSF52540">
    <property type="entry name" value="P-loop containing nucleoside triphosphate hydrolases"/>
    <property type="match status" value="1"/>
</dbReference>
<dbReference type="GO" id="GO:0010181">
    <property type="term" value="F:FMN binding"/>
    <property type="evidence" value="ECO:0007669"/>
    <property type="project" value="InterPro"/>
</dbReference>
<dbReference type="SUPFAM" id="SSF51735">
    <property type="entry name" value="NAD(P)-binding Rossmann-fold domains"/>
    <property type="match status" value="1"/>
</dbReference>
<evidence type="ECO:0000256" key="5">
    <source>
        <dbReference type="ARBA" id="ARBA00012295"/>
    </source>
</evidence>
<dbReference type="Gene3D" id="3.40.50.10860">
    <property type="entry name" value="Leucine Dehydrogenase, chain A, domain 1"/>
    <property type="match status" value="1"/>
</dbReference>
<protein>
    <recommendedName>
        <fullName evidence="5">formate--tetrahydrofolate ligase</fullName>
        <ecNumber evidence="5">6.3.4.3</ecNumber>
    </recommendedName>
</protein>
<evidence type="ECO:0000256" key="1">
    <source>
        <dbReference type="ARBA" id="ARBA00001917"/>
    </source>
</evidence>
<dbReference type="InterPro" id="IPR036188">
    <property type="entry name" value="FAD/NAD-bd_sf"/>
</dbReference>
<keyword evidence="6" id="KW-0554">One-carbon metabolism</keyword>
<keyword evidence="7" id="KW-0436">Ligase</keyword>
<organism evidence="18 19">
    <name type="scientific">Spodoptera exigua</name>
    <name type="common">Beet armyworm</name>
    <name type="synonym">Noctua fulgens</name>
    <dbReference type="NCBI Taxonomy" id="7107"/>
    <lineage>
        <taxon>Eukaryota</taxon>
        <taxon>Metazoa</taxon>
        <taxon>Ecdysozoa</taxon>
        <taxon>Arthropoda</taxon>
        <taxon>Hexapoda</taxon>
        <taxon>Insecta</taxon>
        <taxon>Pterygota</taxon>
        <taxon>Neoptera</taxon>
        <taxon>Endopterygota</taxon>
        <taxon>Lepidoptera</taxon>
        <taxon>Glossata</taxon>
        <taxon>Ditrysia</taxon>
        <taxon>Noctuoidea</taxon>
        <taxon>Noctuidae</taxon>
        <taxon>Amphipyrinae</taxon>
        <taxon>Spodoptera</taxon>
    </lineage>
</organism>
<dbReference type="InterPro" id="IPR001155">
    <property type="entry name" value="OxRdtase_FMN_N"/>
</dbReference>
<keyword evidence="11" id="KW-0547">Nucleotide-binding</keyword>
<evidence type="ECO:0000256" key="14">
    <source>
        <dbReference type="ARBA" id="ARBA00023004"/>
    </source>
</evidence>
<comment type="similarity">
    <text evidence="4">In the N-terminal section; belongs to the NADH:flavin oxidoreductase/NADH oxidase family.</text>
</comment>
<dbReference type="Gene3D" id="3.40.50.300">
    <property type="entry name" value="P-loop containing nucleotide triphosphate hydrolases"/>
    <property type="match status" value="1"/>
</dbReference>
<dbReference type="Gene3D" id="3.40.50.720">
    <property type="entry name" value="NAD(P)-binding Rossmann-like Domain"/>
    <property type="match status" value="2"/>
</dbReference>
<dbReference type="EC" id="6.3.4.3" evidence="5"/>
<dbReference type="UniPathway" id="UPA00193"/>
<evidence type="ECO:0000256" key="12">
    <source>
        <dbReference type="ARBA" id="ARBA00022840"/>
    </source>
</evidence>
<dbReference type="GO" id="GO:0051536">
    <property type="term" value="F:iron-sulfur cluster binding"/>
    <property type="evidence" value="ECO:0007669"/>
    <property type="project" value="UniProtKB-KW"/>
</dbReference>